<keyword evidence="3" id="KW-1185">Reference proteome</keyword>
<feature type="region of interest" description="Disordered" evidence="1">
    <location>
        <begin position="259"/>
        <end position="280"/>
    </location>
</feature>
<dbReference type="AlphaFoldDB" id="A0AAD1U902"/>
<evidence type="ECO:0000313" key="3">
    <source>
        <dbReference type="Proteomes" id="UP001295684"/>
    </source>
</evidence>
<gene>
    <name evidence="2" type="ORF">ECRASSUSDP1_LOCUS5624</name>
</gene>
<evidence type="ECO:0000256" key="1">
    <source>
        <dbReference type="SAM" id="MobiDB-lite"/>
    </source>
</evidence>
<protein>
    <submittedName>
        <fullName evidence="2">Uncharacterized protein</fullName>
    </submittedName>
</protein>
<feature type="compositionally biased region" description="Polar residues" evidence="1">
    <location>
        <begin position="91"/>
        <end position="107"/>
    </location>
</feature>
<feature type="region of interest" description="Disordered" evidence="1">
    <location>
        <begin position="1"/>
        <end position="28"/>
    </location>
</feature>
<feature type="region of interest" description="Disordered" evidence="1">
    <location>
        <begin position="86"/>
        <end position="125"/>
    </location>
</feature>
<sequence length="399" mass="46010">MRKGWTKPYEERKNEEGEGKERMQRRPKFYLLTGNKSSRELQEKFMNKDLECFLDLKPKHCGERPKLSIPTKPLNKNPSIHVTLLKKSRRCTSTANAPAENSQTKTHNSVEKIHHSSSKPRSRSKNTSILLKMPYKHLQNPSKPTFTLHKIPTNPTIKINPSSNPSNPPKPHSKSTLSTLQIPHLKPYSSQNPIKPHKKTLSNPSIPNPSQTTHQSTLPTQKRTNKQALGKRSVLIKFENAGIRHRIIHVDGMKTSKTIPSIQKNRSACPKKSRESKSSSGRYFKLKTKKLIELFKKVNLKKRSHQRNTTLKAFSSHNPYKSFTINDHIMPDLSMNSSTKTRHHIPIKVKTRRPEVGSKKRDRLEVTVRTIESEKYDHGENEAWKDRYMPIQTKVFTLE</sequence>
<feature type="compositionally biased region" description="Polar residues" evidence="1">
    <location>
        <begin position="201"/>
        <end position="222"/>
    </location>
</feature>
<comment type="caution">
    <text evidence="2">The sequence shown here is derived from an EMBL/GenBank/DDBJ whole genome shotgun (WGS) entry which is preliminary data.</text>
</comment>
<dbReference type="EMBL" id="CAMPGE010005427">
    <property type="protein sequence ID" value="CAI2364281.1"/>
    <property type="molecule type" value="Genomic_DNA"/>
</dbReference>
<feature type="compositionally biased region" description="Basic and acidic residues" evidence="1">
    <location>
        <begin position="8"/>
        <end position="24"/>
    </location>
</feature>
<evidence type="ECO:0000313" key="2">
    <source>
        <dbReference type="EMBL" id="CAI2364281.1"/>
    </source>
</evidence>
<dbReference type="Proteomes" id="UP001295684">
    <property type="component" value="Unassembled WGS sequence"/>
</dbReference>
<reference evidence="2" key="1">
    <citation type="submission" date="2023-07" db="EMBL/GenBank/DDBJ databases">
        <authorList>
            <consortium name="AG Swart"/>
            <person name="Singh M."/>
            <person name="Singh A."/>
            <person name="Seah K."/>
            <person name="Emmerich C."/>
        </authorList>
    </citation>
    <scope>NUCLEOTIDE SEQUENCE</scope>
    <source>
        <strain evidence="2">DP1</strain>
    </source>
</reference>
<feature type="compositionally biased region" description="Basic residues" evidence="1">
    <location>
        <begin position="115"/>
        <end position="124"/>
    </location>
</feature>
<name>A0AAD1U902_EUPCR</name>
<organism evidence="2 3">
    <name type="scientific">Euplotes crassus</name>
    <dbReference type="NCBI Taxonomy" id="5936"/>
    <lineage>
        <taxon>Eukaryota</taxon>
        <taxon>Sar</taxon>
        <taxon>Alveolata</taxon>
        <taxon>Ciliophora</taxon>
        <taxon>Intramacronucleata</taxon>
        <taxon>Spirotrichea</taxon>
        <taxon>Hypotrichia</taxon>
        <taxon>Euplotida</taxon>
        <taxon>Euplotidae</taxon>
        <taxon>Moneuplotes</taxon>
    </lineage>
</organism>
<proteinExistence type="predicted"/>
<feature type="compositionally biased region" description="Low complexity" evidence="1">
    <location>
        <begin position="154"/>
        <end position="165"/>
    </location>
</feature>
<accession>A0AAD1U902</accession>
<feature type="region of interest" description="Disordered" evidence="1">
    <location>
        <begin position="137"/>
        <end position="231"/>
    </location>
</feature>